<evidence type="ECO:0000313" key="5">
    <source>
        <dbReference type="Proteomes" id="UP000467841"/>
    </source>
</evidence>
<dbReference type="Pfam" id="PF00078">
    <property type="entry name" value="RVT_1"/>
    <property type="match status" value="1"/>
</dbReference>
<organism evidence="4 5">
    <name type="scientific">Microthlaspi erraticum</name>
    <dbReference type="NCBI Taxonomy" id="1685480"/>
    <lineage>
        <taxon>Eukaryota</taxon>
        <taxon>Viridiplantae</taxon>
        <taxon>Streptophyta</taxon>
        <taxon>Embryophyta</taxon>
        <taxon>Tracheophyta</taxon>
        <taxon>Spermatophyta</taxon>
        <taxon>Magnoliopsida</taxon>
        <taxon>eudicotyledons</taxon>
        <taxon>Gunneridae</taxon>
        <taxon>Pentapetalae</taxon>
        <taxon>rosids</taxon>
        <taxon>malvids</taxon>
        <taxon>Brassicales</taxon>
        <taxon>Brassicaceae</taxon>
        <taxon>Coluteocarpeae</taxon>
        <taxon>Microthlaspi</taxon>
    </lineage>
</organism>
<dbReference type="SUPFAM" id="SSF53098">
    <property type="entry name" value="Ribonuclease H-like"/>
    <property type="match status" value="1"/>
</dbReference>
<dbReference type="Gene3D" id="3.30.420.10">
    <property type="entry name" value="Ribonuclease H-like superfamily/Ribonuclease H"/>
    <property type="match status" value="1"/>
</dbReference>
<dbReference type="InterPro" id="IPR036397">
    <property type="entry name" value="RNaseH_sf"/>
</dbReference>
<evidence type="ECO:0000313" key="4">
    <source>
        <dbReference type="EMBL" id="CAA7016157.1"/>
    </source>
</evidence>
<dbReference type="InterPro" id="IPR000477">
    <property type="entry name" value="RT_dom"/>
</dbReference>
<evidence type="ECO:0008006" key="6">
    <source>
        <dbReference type="Google" id="ProtNLM"/>
    </source>
</evidence>
<dbReference type="Pfam" id="PF13966">
    <property type="entry name" value="zf-RVT"/>
    <property type="match status" value="1"/>
</dbReference>
<keyword evidence="5" id="KW-1185">Reference proteome</keyword>
<gene>
    <name evidence="4" type="ORF">MERR_LOCUS3392</name>
</gene>
<name>A0A6D2HS83_9BRAS</name>
<dbReference type="InterPro" id="IPR026960">
    <property type="entry name" value="RVT-Znf"/>
</dbReference>
<dbReference type="InterPro" id="IPR002156">
    <property type="entry name" value="RNaseH_domain"/>
</dbReference>
<feature type="domain" description="RNase H type-1" evidence="2">
    <location>
        <begin position="573"/>
        <end position="692"/>
    </location>
</feature>
<evidence type="ECO:0000259" key="3">
    <source>
        <dbReference type="Pfam" id="PF13966"/>
    </source>
</evidence>
<dbReference type="GO" id="GO:0004523">
    <property type="term" value="F:RNA-DNA hybrid ribonuclease activity"/>
    <property type="evidence" value="ECO:0007669"/>
    <property type="project" value="InterPro"/>
</dbReference>
<reference evidence="4" key="1">
    <citation type="submission" date="2020-01" db="EMBL/GenBank/DDBJ databases">
        <authorList>
            <person name="Mishra B."/>
        </authorList>
    </citation>
    <scope>NUCLEOTIDE SEQUENCE [LARGE SCALE GENOMIC DNA]</scope>
</reference>
<sequence>MECVSIVSYSFLVNNSLHGHVKPSRGLRQGDPLSPYFFILCTEVLSGLCSKALASGTLPGVRVSRRSPAVNHLLFADDTMFFTKTHPSSVLALLNIIRRYEEASGQRINTSKSSITFSGKTPPEIRSRVKATLGIDKEGGVGKYLGLPENFGIRKRDIFTGIVDKIRQKSINWTHRFLSGAAKQVLLKSVLSTMPSYAMSCFKLPKSLCKRIKSVLTRFWWDDNLDKRKMSWVSWDKLTIPKNCGGLGFREIEVFSDALLAKIGARMIQHPDSLLSQVLMGKYCHYYSFMEAPVPSNASHGWRSIVAGREVLRKGLASQFLKVRDLIHPLTNSWNLEAIRLHIPHHEQEIRKLQLSSTQVKDALRWLPVKTGRCTTKTGYALTKKFLEPSFADGFNWQSNLWRVKTSPKHKFFLWKASANALSVGSALLVRGMPTDGKCIRCGMIEDVMHVLLACPYAQRVWRLAPVIYKPDQLTCTSVKSLLSNARRMINLPPTGIYLTPLFPWIVWFLWKARNIRIFESKTISEEDTVHKAISEAKNWQGAQEARDKTTTITASQSDPLLVVNRDVALCFVDAAWQAGNCSGGMGWLFKDAQGHPISQGTSSRPFLPSALAAEAVAIKLALSDARAADISRLICFSDCKELILLLNSGGHSNEIQGILLDISSLLSSFLSLEFKFIPRAQNSEADVLAKSSLLSCIPSLLRG</sequence>
<dbReference type="EMBL" id="CACVBM020000222">
    <property type="protein sequence ID" value="CAA7016157.1"/>
    <property type="molecule type" value="Genomic_DNA"/>
</dbReference>
<feature type="domain" description="Reverse transcriptase zinc-binding" evidence="3">
    <location>
        <begin position="394"/>
        <end position="462"/>
    </location>
</feature>
<accession>A0A6D2HS83</accession>
<dbReference type="InterPro" id="IPR044730">
    <property type="entry name" value="RNase_H-like_dom_plant"/>
</dbReference>
<dbReference type="Pfam" id="PF13456">
    <property type="entry name" value="RVT_3"/>
    <property type="match status" value="1"/>
</dbReference>
<dbReference type="PANTHER" id="PTHR33116:SF86">
    <property type="entry name" value="REVERSE TRANSCRIPTASE DOMAIN-CONTAINING PROTEIN"/>
    <property type="match status" value="1"/>
</dbReference>
<dbReference type="PANTHER" id="PTHR33116">
    <property type="entry name" value="REVERSE TRANSCRIPTASE ZINC-BINDING DOMAIN-CONTAINING PROTEIN-RELATED-RELATED"/>
    <property type="match status" value="1"/>
</dbReference>
<evidence type="ECO:0000259" key="1">
    <source>
        <dbReference type="Pfam" id="PF00078"/>
    </source>
</evidence>
<dbReference type="InterPro" id="IPR012337">
    <property type="entry name" value="RNaseH-like_sf"/>
</dbReference>
<comment type="caution">
    <text evidence="4">The sequence shown here is derived from an EMBL/GenBank/DDBJ whole genome shotgun (WGS) entry which is preliminary data.</text>
</comment>
<dbReference type="OrthoDB" id="1110729at2759"/>
<proteinExistence type="predicted"/>
<dbReference type="CDD" id="cd06222">
    <property type="entry name" value="RNase_H_like"/>
    <property type="match status" value="1"/>
</dbReference>
<dbReference type="AlphaFoldDB" id="A0A6D2HS83"/>
<feature type="domain" description="Reverse transcriptase" evidence="1">
    <location>
        <begin position="12"/>
        <end position="117"/>
    </location>
</feature>
<evidence type="ECO:0000259" key="2">
    <source>
        <dbReference type="Pfam" id="PF13456"/>
    </source>
</evidence>
<dbReference type="Proteomes" id="UP000467841">
    <property type="component" value="Unassembled WGS sequence"/>
</dbReference>
<dbReference type="GO" id="GO:0003676">
    <property type="term" value="F:nucleic acid binding"/>
    <property type="evidence" value="ECO:0007669"/>
    <property type="project" value="InterPro"/>
</dbReference>
<protein>
    <recommendedName>
        <fullName evidence="6">Reverse transcriptase domain-containing protein</fullName>
    </recommendedName>
</protein>